<dbReference type="InterPro" id="IPR025715">
    <property type="entry name" value="FoP_C"/>
</dbReference>
<proteinExistence type="predicted"/>
<evidence type="ECO:0000259" key="3">
    <source>
        <dbReference type="Pfam" id="PF13865"/>
    </source>
</evidence>
<reference evidence="4 5" key="1">
    <citation type="journal article" date="2015" name="Genome Biol.">
        <title>Comparative genomics of Steinernema reveals deeply conserved gene regulatory networks.</title>
        <authorList>
            <person name="Dillman A.R."/>
            <person name="Macchietto M."/>
            <person name="Porter C.F."/>
            <person name="Rogers A."/>
            <person name="Williams B."/>
            <person name="Antoshechkin I."/>
            <person name="Lee M.M."/>
            <person name="Goodwin Z."/>
            <person name="Lu X."/>
            <person name="Lewis E.E."/>
            <person name="Goodrich-Blair H."/>
            <person name="Stock S.P."/>
            <person name="Adams B.J."/>
            <person name="Sternberg P.W."/>
            <person name="Mortazavi A."/>
        </authorList>
    </citation>
    <scope>NUCLEOTIDE SEQUENCE [LARGE SCALE GENOMIC DNA]</scope>
    <source>
        <strain evidence="4 5">ALL</strain>
    </source>
</reference>
<sequence>MAKRISAVQGRKVVKNGRVSKPVATTPRAKSGRIMKKKAAPAKPKFEKRKPASKEDLDKELEEYMRKSNHPRIDASDL</sequence>
<keyword evidence="1" id="KW-0694">RNA-binding</keyword>
<evidence type="ECO:0000313" key="4">
    <source>
        <dbReference type="EMBL" id="TKR96694.1"/>
    </source>
</evidence>
<protein>
    <recommendedName>
        <fullName evidence="3">Chromatin target of PRMT1 protein C-terminal domain-containing protein</fullName>
    </recommendedName>
</protein>
<organism evidence="4 5">
    <name type="scientific">Steinernema carpocapsae</name>
    <name type="common">Entomopathogenic nematode</name>
    <dbReference type="NCBI Taxonomy" id="34508"/>
    <lineage>
        <taxon>Eukaryota</taxon>
        <taxon>Metazoa</taxon>
        <taxon>Ecdysozoa</taxon>
        <taxon>Nematoda</taxon>
        <taxon>Chromadorea</taxon>
        <taxon>Rhabditida</taxon>
        <taxon>Tylenchina</taxon>
        <taxon>Panagrolaimomorpha</taxon>
        <taxon>Strongyloidoidea</taxon>
        <taxon>Steinernematidae</taxon>
        <taxon>Steinernema</taxon>
    </lineage>
</organism>
<accession>A0A4U5PKR0</accession>
<comment type="caution">
    <text evidence="4">The sequence shown here is derived from an EMBL/GenBank/DDBJ whole genome shotgun (WGS) entry which is preliminary data.</text>
</comment>
<evidence type="ECO:0000256" key="2">
    <source>
        <dbReference type="SAM" id="MobiDB-lite"/>
    </source>
</evidence>
<dbReference type="GO" id="GO:0003723">
    <property type="term" value="F:RNA binding"/>
    <property type="evidence" value="ECO:0007669"/>
    <property type="project" value="UniProtKB-KW"/>
</dbReference>
<dbReference type="Pfam" id="PF13865">
    <property type="entry name" value="FoP_duplication"/>
    <property type="match status" value="1"/>
</dbReference>
<evidence type="ECO:0000313" key="5">
    <source>
        <dbReference type="Proteomes" id="UP000298663"/>
    </source>
</evidence>
<feature type="compositionally biased region" description="Basic and acidic residues" evidence="2">
    <location>
        <begin position="49"/>
        <end position="78"/>
    </location>
</feature>
<gene>
    <name evidence="4" type="ORF">L596_010677</name>
</gene>
<dbReference type="EMBL" id="AZBU02000002">
    <property type="protein sequence ID" value="TKR96694.1"/>
    <property type="molecule type" value="Genomic_DNA"/>
</dbReference>
<feature type="region of interest" description="Disordered" evidence="2">
    <location>
        <begin position="1"/>
        <end position="78"/>
    </location>
</feature>
<reference evidence="4 5" key="2">
    <citation type="journal article" date="2019" name="G3 (Bethesda)">
        <title>Hybrid Assembly of the Genome of the Entomopathogenic Nematode Steinernema carpocapsae Identifies the X-Chromosome.</title>
        <authorList>
            <person name="Serra L."/>
            <person name="Macchietto M."/>
            <person name="Macias-Munoz A."/>
            <person name="McGill C.J."/>
            <person name="Rodriguez I.M."/>
            <person name="Rodriguez B."/>
            <person name="Murad R."/>
            <person name="Mortazavi A."/>
        </authorList>
    </citation>
    <scope>NUCLEOTIDE SEQUENCE [LARGE SCALE GENOMIC DNA]</scope>
    <source>
        <strain evidence="4 5">ALL</strain>
    </source>
</reference>
<dbReference type="AlphaFoldDB" id="A0A4U5PKR0"/>
<name>A0A4U5PKR0_STECR</name>
<evidence type="ECO:0000256" key="1">
    <source>
        <dbReference type="ARBA" id="ARBA00022884"/>
    </source>
</evidence>
<dbReference type="OrthoDB" id="5862502at2759"/>
<keyword evidence="5" id="KW-1185">Reference proteome</keyword>
<feature type="domain" description="Chromatin target of PRMT1 protein C-terminal" evidence="3">
    <location>
        <begin position="10"/>
        <end position="74"/>
    </location>
</feature>
<feature type="compositionally biased region" description="Basic residues" evidence="2">
    <location>
        <begin position="30"/>
        <end position="40"/>
    </location>
</feature>
<dbReference type="Proteomes" id="UP000298663">
    <property type="component" value="Unassembled WGS sequence"/>
</dbReference>